<dbReference type="InterPro" id="IPR035086">
    <property type="entry name" value="DgcN-like_C"/>
</dbReference>
<dbReference type="InterPro" id="IPR027417">
    <property type="entry name" value="P-loop_NTPase"/>
</dbReference>
<gene>
    <name evidence="2" type="ORF">ISF26_12270</name>
</gene>
<name>A0ABY3PT96_9CYAN</name>
<dbReference type="PANTHER" id="PTHR40690:SF1">
    <property type="entry name" value="DUF1611 DOMAIN-CONTAINING PROTEIN"/>
    <property type="match status" value="1"/>
</dbReference>
<dbReference type="PANTHER" id="PTHR40690">
    <property type="entry name" value="GLL3100 PROTEIN"/>
    <property type="match status" value="1"/>
</dbReference>
<evidence type="ECO:0000313" key="2">
    <source>
        <dbReference type="EMBL" id="UFP96977.1"/>
    </source>
</evidence>
<dbReference type="EMBL" id="CP063845">
    <property type="protein sequence ID" value="UFP96977.1"/>
    <property type="molecule type" value="Genomic_DNA"/>
</dbReference>
<dbReference type="RefSeq" id="WP_256997575.1">
    <property type="nucleotide sequence ID" value="NZ_CP063845.1"/>
</dbReference>
<protein>
    <submittedName>
        <fullName evidence="2">DUF1611 domain-containing protein</fullName>
    </submittedName>
</protein>
<dbReference type="Proteomes" id="UP001054846">
    <property type="component" value="Chromosome"/>
</dbReference>
<feature type="domain" description="D-glutamate N-acetyltransferase-like C-terminal" evidence="1">
    <location>
        <begin position="6"/>
        <end position="110"/>
    </location>
</feature>
<dbReference type="Pfam" id="PF07755">
    <property type="entry name" value="DUF1611"/>
    <property type="match status" value="1"/>
</dbReference>
<evidence type="ECO:0000313" key="3">
    <source>
        <dbReference type="Proteomes" id="UP001054846"/>
    </source>
</evidence>
<organism evidence="2 3">
    <name type="scientific">Gloeobacter morelensis MG652769</name>
    <dbReference type="NCBI Taxonomy" id="2781736"/>
    <lineage>
        <taxon>Bacteria</taxon>
        <taxon>Bacillati</taxon>
        <taxon>Cyanobacteriota</taxon>
        <taxon>Cyanophyceae</taxon>
        <taxon>Gloeobacterales</taxon>
        <taxon>Gloeobacteraceae</taxon>
        <taxon>Gloeobacter</taxon>
        <taxon>Gloeobacter morelensis</taxon>
    </lineage>
</organism>
<evidence type="ECO:0000259" key="1">
    <source>
        <dbReference type="Pfam" id="PF07755"/>
    </source>
</evidence>
<accession>A0ABY3PT96</accession>
<dbReference type="Gene3D" id="3.40.50.300">
    <property type="entry name" value="P-loop containing nucleotide triphosphate hydrolases"/>
    <property type="match status" value="1"/>
</dbReference>
<dbReference type="InterPro" id="IPR011669">
    <property type="entry name" value="DgcN-like"/>
</dbReference>
<keyword evidence="3" id="KW-1185">Reference proteome</keyword>
<sequence>MSPLEEGQGAHFYPPAPFGSEIIISCNAKAAIIQHAPGRLFYDGLEDIQYQIRPIEDELAMLRLFGADPLAITLNNQNCTTAQLLEHKGNLIERTQLPVFRILEEGVDELAQIVESFYLNYRRDRE</sequence>
<reference evidence="2 3" key="1">
    <citation type="journal article" date="2021" name="Genome Biol. Evol.">
        <title>Complete Genome Sequencing of a Novel Gloeobacter Species from a Waterfall Cave in Mexico.</title>
        <authorList>
            <person name="Saw J.H."/>
            <person name="Cardona T."/>
            <person name="Montejano G."/>
        </authorList>
    </citation>
    <scope>NUCLEOTIDE SEQUENCE [LARGE SCALE GENOMIC DNA]</scope>
    <source>
        <strain evidence="2">MG652769</strain>
    </source>
</reference>
<dbReference type="SUPFAM" id="SSF52540">
    <property type="entry name" value="P-loop containing nucleoside triphosphate hydrolases"/>
    <property type="match status" value="1"/>
</dbReference>
<proteinExistence type="predicted"/>